<accession>A0A365R3H8</accession>
<dbReference type="EMBL" id="QMFZ01000001">
    <property type="protein sequence ID" value="RBB43179.1"/>
    <property type="molecule type" value="Genomic_DNA"/>
</dbReference>
<dbReference type="Proteomes" id="UP000252458">
    <property type="component" value="Unassembled WGS sequence"/>
</dbReference>
<evidence type="ECO:0000313" key="1">
    <source>
        <dbReference type="EMBL" id="RBB43179.1"/>
    </source>
</evidence>
<dbReference type="AlphaFoldDB" id="A0A365R3H8"/>
<gene>
    <name evidence="1" type="ORF">DPV79_02510</name>
</gene>
<keyword evidence="2" id="KW-1185">Reference proteome</keyword>
<proteinExistence type="predicted"/>
<comment type="caution">
    <text evidence="1">The sequence shown here is derived from an EMBL/GenBank/DDBJ whole genome shotgun (WGS) entry which is preliminary data.</text>
</comment>
<evidence type="ECO:0000313" key="2">
    <source>
        <dbReference type="Proteomes" id="UP000252458"/>
    </source>
</evidence>
<protein>
    <submittedName>
        <fullName evidence="1">Uncharacterized protein</fullName>
    </submittedName>
</protein>
<sequence length="78" mass="8665">MTIAPIVVHGGVRRIRLRLRTAWHQSRKRRASNIDMGQDGVRPVNDRHAALLDVSQAIGPFPQQNRAVTPDGLESISC</sequence>
<organism evidence="1 2">
    <name type="scientific">Burkholderia reimsis</name>
    <dbReference type="NCBI Taxonomy" id="2234132"/>
    <lineage>
        <taxon>Bacteria</taxon>
        <taxon>Pseudomonadati</taxon>
        <taxon>Pseudomonadota</taxon>
        <taxon>Betaproteobacteria</taxon>
        <taxon>Burkholderiales</taxon>
        <taxon>Burkholderiaceae</taxon>
        <taxon>Burkholderia</taxon>
    </lineage>
</organism>
<name>A0A365R3H8_9BURK</name>
<reference evidence="1 2" key="1">
    <citation type="submission" date="2018-06" db="EMBL/GenBank/DDBJ databases">
        <title>Draft genome sequence of Burkholderia reimsis strain BE51 isolated from a French agricultural soil.</title>
        <authorList>
            <person name="Esmaeel Q."/>
        </authorList>
    </citation>
    <scope>NUCLEOTIDE SEQUENCE [LARGE SCALE GENOMIC DNA]</scope>
    <source>
        <strain evidence="1 2">BE51</strain>
    </source>
</reference>